<dbReference type="OrthoDB" id="9149570at2"/>
<dbReference type="EMBL" id="FIZY01000007">
    <property type="protein sequence ID" value="CZF79674.1"/>
    <property type="molecule type" value="Genomic_DNA"/>
</dbReference>
<organism evidence="2 3">
    <name type="scientific">Grimontia marina</name>
    <dbReference type="NCBI Taxonomy" id="646534"/>
    <lineage>
        <taxon>Bacteria</taxon>
        <taxon>Pseudomonadati</taxon>
        <taxon>Pseudomonadota</taxon>
        <taxon>Gammaproteobacteria</taxon>
        <taxon>Vibrionales</taxon>
        <taxon>Vibrionaceae</taxon>
        <taxon>Grimontia</taxon>
    </lineage>
</organism>
<reference evidence="3" key="1">
    <citation type="submission" date="2016-02" db="EMBL/GenBank/DDBJ databases">
        <authorList>
            <person name="Rodrigo-Torres Lidia"/>
            <person name="Arahal R.David."/>
        </authorList>
    </citation>
    <scope>NUCLEOTIDE SEQUENCE [LARGE SCALE GENOMIC DNA]</scope>
    <source>
        <strain evidence="3">CECT 8713</strain>
    </source>
</reference>
<sequence length="279" mass="31125">MSIVRAKRSQNFTIIGNHVFEDGLLSFQAMGLLSYLLAKPDNWTVSVEQLVNVTQGTAKRTGREGVYNILRELKSAGFIQTKKHANGKTTYTVFDAPVFCPPDTDKPNQANPEQVPPNRAEPNQGKPNQAEPTLINTDLKQELSSNKLVQSKPSLPAEQIAASLKLKDRTYHTVTTNERDAYQTSFPDVDINRELLRMVAWIDANPAKRKTRSGIKRFINAWLSRAAKPPVRASDFASPQARIEANNEAAVAEWLASKQHNTFDHEPNDHHGGQTNEIC</sequence>
<keyword evidence="3" id="KW-1185">Reference proteome</keyword>
<protein>
    <submittedName>
        <fullName evidence="2">Uncharacterized protein</fullName>
    </submittedName>
</protein>
<name>A0A128EZU4_9GAMM</name>
<evidence type="ECO:0000313" key="2">
    <source>
        <dbReference type="EMBL" id="CZF79674.1"/>
    </source>
</evidence>
<accession>A0A128EZU4</accession>
<gene>
    <name evidence="2" type="ORF">GMA8713_01077</name>
</gene>
<dbReference type="AlphaFoldDB" id="A0A128EZU4"/>
<evidence type="ECO:0000313" key="3">
    <source>
        <dbReference type="Proteomes" id="UP000073601"/>
    </source>
</evidence>
<dbReference type="Proteomes" id="UP000073601">
    <property type="component" value="Unassembled WGS sequence"/>
</dbReference>
<evidence type="ECO:0000256" key="1">
    <source>
        <dbReference type="SAM" id="MobiDB-lite"/>
    </source>
</evidence>
<feature type="region of interest" description="Disordered" evidence="1">
    <location>
        <begin position="100"/>
        <end position="131"/>
    </location>
</feature>
<dbReference type="RefSeq" id="WP_062706582.1">
    <property type="nucleotide sequence ID" value="NZ_CAWRCI010000007.1"/>
</dbReference>
<proteinExistence type="predicted"/>